<dbReference type="GO" id="GO:1990281">
    <property type="term" value="C:efflux pump complex"/>
    <property type="evidence" value="ECO:0007669"/>
    <property type="project" value="TreeGrafter"/>
</dbReference>
<name>A0A9D1FU91_9BACT</name>
<keyword evidence="7" id="KW-0998">Cell outer membrane</keyword>
<evidence type="ECO:0000256" key="5">
    <source>
        <dbReference type="ARBA" id="ARBA00022692"/>
    </source>
</evidence>
<dbReference type="InterPro" id="IPR051906">
    <property type="entry name" value="TolC-like"/>
</dbReference>
<dbReference type="Gene3D" id="1.20.1600.10">
    <property type="entry name" value="Outer membrane efflux proteins (OEP)"/>
    <property type="match status" value="1"/>
</dbReference>
<evidence type="ECO:0000256" key="2">
    <source>
        <dbReference type="ARBA" id="ARBA00007613"/>
    </source>
</evidence>
<reference evidence="9" key="2">
    <citation type="journal article" date="2021" name="PeerJ">
        <title>Extensive microbial diversity within the chicken gut microbiome revealed by metagenomics and culture.</title>
        <authorList>
            <person name="Gilroy R."/>
            <person name="Ravi A."/>
            <person name="Getino M."/>
            <person name="Pursley I."/>
            <person name="Horton D.L."/>
            <person name="Alikhan N.F."/>
            <person name="Baker D."/>
            <person name="Gharbi K."/>
            <person name="Hall N."/>
            <person name="Watson M."/>
            <person name="Adriaenssens E.M."/>
            <person name="Foster-Nyarko E."/>
            <person name="Jarju S."/>
            <person name="Secka A."/>
            <person name="Antonio M."/>
            <person name="Oren A."/>
            <person name="Chaudhuri R.R."/>
            <person name="La Ragione R."/>
            <person name="Hildebrand F."/>
            <person name="Pallen M.J."/>
        </authorList>
    </citation>
    <scope>NUCLEOTIDE SEQUENCE</scope>
    <source>
        <strain evidence="9">CHK152-2994</strain>
    </source>
</reference>
<comment type="similarity">
    <text evidence="2">Belongs to the outer membrane factor (OMF) (TC 1.B.17) family.</text>
</comment>
<evidence type="ECO:0000256" key="7">
    <source>
        <dbReference type="ARBA" id="ARBA00023237"/>
    </source>
</evidence>
<dbReference type="Pfam" id="PF02321">
    <property type="entry name" value="OEP"/>
    <property type="match status" value="2"/>
</dbReference>
<comment type="caution">
    <text evidence="9">The sequence shown here is derived from an EMBL/GenBank/DDBJ whole genome shotgun (WGS) entry which is preliminary data.</text>
</comment>
<evidence type="ECO:0000256" key="8">
    <source>
        <dbReference type="SAM" id="SignalP"/>
    </source>
</evidence>
<keyword evidence="8" id="KW-0732">Signal</keyword>
<accession>A0A9D1FU91</accession>
<proteinExistence type="inferred from homology"/>
<dbReference type="InterPro" id="IPR028351">
    <property type="entry name" value="CyaE"/>
</dbReference>
<dbReference type="PANTHER" id="PTHR30026:SF20">
    <property type="entry name" value="OUTER MEMBRANE PROTEIN TOLC"/>
    <property type="match status" value="1"/>
</dbReference>
<feature type="chain" id="PRO_5038931183" evidence="8">
    <location>
        <begin position="21"/>
        <end position="484"/>
    </location>
</feature>
<dbReference type="PIRSF" id="PIRSF001892">
    <property type="entry name" value="CyaE"/>
    <property type="match status" value="1"/>
</dbReference>
<evidence type="ECO:0000256" key="4">
    <source>
        <dbReference type="ARBA" id="ARBA00022452"/>
    </source>
</evidence>
<keyword evidence="3" id="KW-0813">Transport</keyword>
<evidence type="ECO:0000256" key="1">
    <source>
        <dbReference type="ARBA" id="ARBA00004442"/>
    </source>
</evidence>
<evidence type="ECO:0000313" key="10">
    <source>
        <dbReference type="Proteomes" id="UP000824139"/>
    </source>
</evidence>
<evidence type="ECO:0000256" key="3">
    <source>
        <dbReference type="ARBA" id="ARBA00022448"/>
    </source>
</evidence>
<dbReference type="AlphaFoldDB" id="A0A9D1FU91"/>
<keyword evidence="4" id="KW-1134">Transmembrane beta strand</keyword>
<keyword evidence="6" id="KW-0472">Membrane</keyword>
<dbReference type="EMBL" id="DVJO01000021">
    <property type="protein sequence ID" value="HIS82145.1"/>
    <property type="molecule type" value="Genomic_DNA"/>
</dbReference>
<reference evidence="9" key="1">
    <citation type="submission" date="2020-10" db="EMBL/GenBank/DDBJ databases">
        <authorList>
            <person name="Gilroy R."/>
        </authorList>
    </citation>
    <scope>NUCLEOTIDE SEQUENCE</scope>
    <source>
        <strain evidence="9">CHK152-2994</strain>
    </source>
</reference>
<dbReference type="Proteomes" id="UP000824139">
    <property type="component" value="Unassembled WGS sequence"/>
</dbReference>
<keyword evidence="5" id="KW-0812">Transmembrane</keyword>
<feature type="signal peptide" evidence="8">
    <location>
        <begin position="1"/>
        <end position="20"/>
    </location>
</feature>
<organism evidence="9 10">
    <name type="scientific">Candidatus Scatenecus faecavium</name>
    <dbReference type="NCBI Taxonomy" id="2840915"/>
    <lineage>
        <taxon>Bacteria</taxon>
        <taxon>Candidatus Scatenecus</taxon>
    </lineage>
</organism>
<dbReference type="GO" id="GO:0015562">
    <property type="term" value="F:efflux transmembrane transporter activity"/>
    <property type="evidence" value="ECO:0007669"/>
    <property type="project" value="InterPro"/>
</dbReference>
<sequence length="484" mass="55156">MLKRVITTLLILTLSPTAYAQDIINNVGNTINTKEYPHAEEVLPKKVDDKIVIEGSVEKNIDLTLERCLEIALGNNPQINAAFHDVLASDSRIKQVWSNYFPQFSWQTGYTKIKQLQLSDALGRNLTFNYFILGQITLQQMLYDFGVTQNQATIRRLEYEGQKSTLSETINTVIYQTKDAYYNLLYSYENERVAKNTVAQYTMFYDQAKAFYEIGLNPKVDVTIAESNLSNAKLQLIQASNAVNLAMAKLNNVMGVPFIDEYTVQERLRYEPVDITLQAAVDIARESRPDLKLAETKVETAKQTLKLVKKSYFPTLSVEGQYQVGGKSWTNNYGYNIGGYLNFPTINGMLIRNEIKEARYLYDKELANAQNTQNQIYLEIQNAYLTLVEKKNQIPVAILQVKQAKENYELSYGRYRVGEANPIELKEAQTSYQTAQLNYYSALYQYNSAKAALEKAIGKNLVNQEDDIELELDNDTKASVEKQS</sequence>
<dbReference type="GO" id="GO:0009279">
    <property type="term" value="C:cell outer membrane"/>
    <property type="evidence" value="ECO:0007669"/>
    <property type="project" value="UniProtKB-SubCell"/>
</dbReference>
<dbReference type="InterPro" id="IPR003423">
    <property type="entry name" value="OMP_efflux"/>
</dbReference>
<dbReference type="PANTHER" id="PTHR30026">
    <property type="entry name" value="OUTER MEMBRANE PROTEIN TOLC"/>
    <property type="match status" value="1"/>
</dbReference>
<dbReference type="GO" id="GO:0015288">
    <property type="term" value="F:porin activity"/>
    <property type="evidence" value="ECO:0007669"/>
    <property type="project" value="TreeGrafter"/>
</dbReference>
<protein>
    <submittedName>
        <fullName evidence="9">TolC family protein</fullName>
    </submittedName>
</protein>
<comment type="subcellular location">
    <subcellularLocation>
        <location evidence="1">Cell outer membrane</location>
    </subcellularLocation>
</comment>
<evidence type="ECO:0000313" key="9">
    <source>
        <dbReference type="EMBL" id="HIS82145.1"/>
    </source>
</evidence>
<gene>
    <name evidence="9" type="ORF">IAD41_00855</name>
</gene>
<dbReference type="SUPFAM" id="SSF56954">
    <property type="entry name" value="Outer membrane efflux proteins (OEP)"/>
    <property type="match status" value="1"/>
</dbReference>
<evidence type="ECO:0000256" key="6">
    <source>
        <dbReference type="ARBA" id="ARBA00023136"/>
    </source>
</evidence>